<keyword evidence="2" id="KW-1185">Reference proteome</keyword>
<protein>
    <submittedName>
        <fullName evidence="1">Uncharacterized protein</fullName>
    </submittedName>
</protein>
<evidence type="ECO:0000313" key="2">
    <source>
        <dbReference type="Proteomes" id="UP001550628"/>
    </source>
</evidence>
<dbReference type="Proteomes" id="UP001550628">
    <property type="component" value="Unassembled WGS sequence"/>
</dbReference>
<dbReference type="GeneID" id="96248427"/>
<dbReference type="RefSeq" id="WP_156058904.1">
    <property type="nucleotide sequence ID" value="NZ_JBEXYG010000010.1"/>
</dbReference>
<dbReference type="EMBL" id="JBEYBF010000023">
    <property type="protein sequence ID" value="MEU1955394.1"/>
    <property type="molecule type" value="Genomic_DNA"/>
</dbReference>
<evidence type="ECO:0000313" key="1">
    <source>
        <dbReference type="EMBL" id="MEU1955394.1"/>
    </source>
</evidence>
<reference evidence="1 2" key="1">
    <citation type="submission" date="2024-06" db="EMBL/GenBank/DDBJ databases">
        <title>The Natural Products Discovery Center: Release of the First 8490 Sequenced Strains for Exploring Actinobacteria Biosynthetic Diversity.</title>
        <authorList>
            <person name="Kalkreuter E."/>
            <person name="Kautsar S.A."/>
            <person name="Yang D."/>
            <person name="Bader C.D."/>
            <person name="Teijaro C.N."/>
            <person name="Fluegel L."/>
            <person name="Davis C.M."/>
            <person name="Simpson J.R."/>
            <person name="Lauterbach L."/>
            <person name="Steele A.D."/>
            <person name="Gui C."/>
            <person name="Meng S."/>
            <person name="Li G."/>
            <person name="Viehrig K."/>
            <person name="Ye F."/>
            <person name="Su P."/>
            <person name="Kiefer A.F."/>
            <person name="Nichols A."/>
            <person name="Cepeda A.J."/>
            <person name="Yan W."/>
            <person name="Fan B."/>
            <person name="Jiang Y."/>
            <person name="Adhikari A."/>
            <person name="Zheng C.-J."/>
            <person name="Schuster L."/>
            <person name="Cowan T.M."/>
            <person name="Smanski M.J."/>
            <person name="Chevrette M.G."/>
            <person name="De Carvalho L.P.S."/>
            <person name="Shen B."/>
        </authorList>
    </citation>
    <scope>NUCLEOTIDE SEQUENCE [LARGE SCALE GENOMIC DNA]</scope>
    <source>
        <strain evidence="1 2">NPDC019708</strain>
    </source>
</reference>
<proteinExistence type="predicted"/>
<organism evidence="1 2">
    <name type="scientific">Nocardia rhamnosiphila</name>
    <dbReference type="NCBI Taxonomy" id="426716"/>
    <lineage>
        <taxon>Bacteria</taxon>
        <taxon>Bacillati</taxon>
        <taxon>Actinomycetota</taxon>
        <taxon>Actinomycetes</taxon>
        <taxon>Mycobacteriales</taxon>
        <taxon>Nocardiaceae</taxon>
        <taxon>Nocardia</taxon>
    </lineage>
</organism>
<comment type="caution">
    <text evidence="1">The sequence shown here is derived from an EMBL/GenBank/DDBJ whole genome shotgun (WGS) entry which is preliminary data.</text>
</comment>
<name>A0ABV2WWY8_9NOCA</name>
<gene>
    <name evidence="1" type="ORF">ABZ510_26475</name>
</gene>
<sequence>MGERQGCRAVRRGPSAPARIRPVLRVAQDCPHCVARRTKRREPGAGELEG</sequence>
<accession>A0ABV2WWY8</accession>